<evidence type="ECO:0000313" key="3">
    <source>
        <dbReference type="Proteomes" id="UP001056756"/>
    </source>
</evidence>
<organism evidence="2 3">
    <name type="scientific">Candidatus Pristimantibacillus lignocellulolyticus</name>
    <dbReference type="NCBI Taxonomy" id="2994561"/>
    <lineage>
        <taxon>Bacteria</taxon>
        <taxon>Bacillati</taxon>
        <taxon>Bacillota</taxon>
        <taxon>Bacilli</taxon>
        <taxon>Bacillales</taxon>
        <taxon>Paenibacillaceae</taxon>
        <taxon>Candidatus Pristimantibacillus</taxon>
    </lineage>
</organism>
<sequence>MAPYGEWFIMIVAAIVLLLLAYRWLYRWLHTAQTMSRIKLGKGGRIKEDDPNVNLLTKNGYVVISGRHTIPIAIELDDIVLDKATNVYVDYVAEKKGRMYIVKYERERHPMEWSNNEMRDRLLLYSLLVPDMSGIIYINYREGTLRKIAFHFVE</sequence>
<dbReference type="EMBL" id="CP097899">
    <property type="protein sequence ID" value="URN94248.1"/>
    <property type="molecule type" value="Genomic_DNA"/>
</dbReference>
<gene>
    <name evidence="2" type="ORF">NAG76_20890</name>
</gene>
<reference evidence="2" key="1">
    <citation type="submission" date="2022-05" db="EMBL/GenBank/DDBJ databases">
        <title>Novel bacterial taxa in a minimal lignocellulolytic consortium and its capacity to transform plastics disclosed by genome-resolved metagenomics.</title>
        <authorList>
            <person name="Rodriguez C.A.D."/>
            <person name="Diaz-Garcia L."/>
            <person name="Herrera K."/>
            <person name="Tarazona N.A."/>
            <person name="Sproer C."/>
            <person name="Overmann J."/>
            <person name="Jimenez D.J."/>
        </authorList>
    </citation>
    <scope>NUCLEOTIDE SEQUENCE</scope>
    <source>
        <strain evidence="2">MAG5</strain>
    </source>
</reference>
<protein>
    <submittedName>
        <fullName evidence="2">Uncharacterized protein</fullName>
    </submittedName>
</protein>
<accession>A0A9J6ZEC2</accession>
<dbReference type="Proteomes" id="UP001056756">
    <property type="component" value="Chromosome"/>
</dbReference>
<keyword evidence="1" id="KW-1133">Transmembrane helix</keyword>
<dbReference type="AlphaFoldDB" id="A0A9J6ZEC2"/>
<evidence type="ECO:0000256" key="1">
    <source>
        <dbReference type="SAM" id="Phobius"/>
    </source>
</evidence>
<dbReference type="KEGG" id="plig:NAG76_20890"/>
<proteinExistence type="predicted"/>
<feature type="transmembrane region" description="Helical" evidence="1">
    <location>
        <begin position="6"/>
        <end position="25"/>
    </location>
</feature>
<name>A0A9J6ZEC2_9BACL</name>
<keyword evidence="1" id="KW-0812">Transmembrane</keyword>
<keyword evidence="1" id="KW-0472">Membrane</keyword>
<evidence type="ECO:0000313" key="2">
    <source>
        <dbReference type="EMBL" id="URN94248.1"/>
    </source>
</evidence>